<comment type="caution">
    <text evidence="1">The sequence shown here is derived from an EMBL/GenBank/DDBJ whole genome shotgun (WGS) entry which is preliminary data.</text>
</comment>
<dbReference type="GeneID" id="67015093"/>
<protein>
    <submittedName>
        <fullName evidence="1">Uncharacterized protein</fullName>
    </submittedName>
</protein>
<name>A0A8J2I0D2_9PLEO</name>
<gene>
    <name evidence="1" type="ORF">ALTATR162_LOCUS3527</name>
</gene>
<dbReference type="OrthoDB" id="4521980at2759"/>
<dbReference type="EMBL" id="CAJRGZ010000016">
    <property type="protein sequence ID" value="CAG5154239.1"/>
    <property type="molecule type" value="Genomic_DNA"/>
</dbReference>
<proteinExistence type="predicted"/>
<accession>A0A8J2I0D2</accession>
<organism evidence="1 2">
    <name type="scientific">Alternaria atra</name>
    <dbReference type="NCBI Taxonomy" id="119953"/>
    <lineage>
        <taxon>Eukaryota</taxon>
        <taxon>Fungi</taxon>
        <taxon>Dikarya</taxon>
        <taxon>Ascomycota</taxon>
        <taxon>Pezizomycotina</taxon>
        <taxon>Dothideomycetes</taxon>
        <taxon>Pleosporomycetidae</taxon>
        <taxon>Pleosporales</taxon>
        <taxon>Pleosporineae</taxon>
        <taxon>Pleosporaceae</taxon>
        <taxon>Alternaria</taxon>
        <taxon>Alternaria sect. Ulocladioides</taxon>
    </lineage>
</organism>
<reference evidence="1" key="1">
    <citation type="submission" date="2021-05" db="EMBL/GenBank/DDBJ databases">
        <authorList>
            <person name="Stam R."/>
        </authorList>
    </citation>
    <scope>NUCLEOTIDE SEQUENCE</scope>
    <source>
        <strain evidence="1">CS162</strain>
    </source>
</reference>
<dbReference type="RefSeq" id="XP_043167070.1">
    <property type="nucleotide sequence ID" value="XM_043311135.1"/>
</dbReference>
<dbReference type="Proteomes" id="UP000676310">
    <property type="component" value="Unassembled WGS sequence"/>
</dbReference>
<sequence length="154" mass="17407">MAFPDKAWKDRAAMIEPGTAPWDVSISEADFAKLKAGVDSESMDDRWNIWSTEESQNNNILVHYARSWTGNKLYILHVKPNDGDSGNGAKIEAITWEQDKGGVPISEEQGKKDAVVITRAQLDCKIEALPEYDFNDTWDNPAARRVVEEQQRQK</sequence>
<keyword evidence="2" id="KW-1185">Reference proteome</keyword>
<evidence type="ECO:0000313" key="1">
    <source>
        <dbReference type="EMBL" id="CAG5154239.1"/>
    </source>
</evidence>
<dbReference type="AlphaFoldDB" id="A0A8J2I0D2"/>
<evidence type="ECO:0000313" key="2">
    <source>
        <dbReference type="Proteomes" id="UP000676310"/>
    </source>
</evidence>